<keyword evidence="2" id="KW-0456">Lyase</keyword>
<dbReference type="AlphaFoldDB" id="A0A3B0RXN3"/>
<dbReference type="Gene3D" id="3.20.20.70">
    <property type="entry name" value="Aldolase class I"/>
    <property type="match status" value="1"/>
</dbReference>
<protein>
    <recommendedName>
        <fullName evidence="4">Tagatose-bisphosphate aldolase</fullName>
    </recommendedName>
</protein>
<accession>A0A3B0RXN3</accession>
<dbReference type="SMART" id="SM01133">
    <property type="entry name" value="DeoC"/>
    <property type="match status" value="1"/>
</dbReference>
<evidence type="ECO:0000256" key="1">
    <source>
        <dbReference type="ARBA" id="ARBA00008679"/>
    </source>
</evidence>
<dbReference type="InterPro" id="IPR050552">
    <property type="entry name" value="LacD_aldolase"/>
</dbReference>
<evidence type="ECO:0008006" key="4">
    <source>
        <dbReference type="Google" id="ProtNLM"/>
    </source>
</evidence>
<dbReference type="GO" id="GO:0061595">
    <property type="term" value="F:6-deoxy-6-sulfofructose-1-phosphate aldolase activity"/>
    <property type="evidence" value="ECO:0007669"/>
    <property type="project" value="TreeGrafter"/>
</dbReference>
<sequence length="312" mass="33398">MTTIDNPTSRLDGTLSLGKRRALQALSTREQVFAILAVDHIAAMTMVARPDSPETVTDAELVALKLHLVSTISQPASGILIDPVLGLAPIVEQDALAGTTGLLIGLEDGDYASPDRPPRLFADWDVARAARSGATGVKVSFVYDPFSSTNGAHEFVSSLVDACERHELPLFAEPLVPLTKQNDRRKVVIETAHRIGDLGVDILKLEFPSNRDNDNESEWHDACAELTAASPCPWTLLSGGADLATFSRQLTIACDAGASGYVAGRAIWQDLVATDTADRIAATAEAKQRMQDLTDIAAAHATPWTTWFEGPS</sequence>
<dbReference type="PANTHER" id="PTHR39340">
    <property type="entry name" value="SULFOFRUCTOSEPHOSPHATE ALDOLASE"/>
    <property type="match status" value="1"/>
</dbReference>
<dbReference type="PANTHER" id="PTHR39340:SF1">
    <property type="entry name" value="SULFOFRUCTOSEPHOSPHATE ALDOLASE"/>
    <property type="match status" value="1"/>
</dbReference>
<organism evidence="3">
    <name type="scientific">hydrothermal vent metagenome</name>
    <dbReference type="NCBI Taxonomy" id="652676"/>
    <lineage>
        <taxon>unclassified sequences</taxon>
        <taxon>metagenomes</taxon>
        <taxon>ecological metagenomes</taxon>
    </lineage>
</organism>
<name>A0A3B0RXN3_9ZZZZ</name>
<dbReference type="GO" id="GO:1902777">
    <property type="term" value="P:6-sulfoquinovose(1-) catabolic process"/>
    <property type="evidence" value="ECO:0007669"/>
    <property type="project" value="TreeGrafter"/>
</dbReference>
<dbReference type="InterPro" id="IPR002915">
    <property type="entry name" value="DeoC/FbaB/LacD_aldolase"/>
</dbReference>
<evidence type="ECO:0000313" key="3">
    <source>
        <dbReference type="EMBL" id="VAV98320.1"/>
    </source>
</evidence>
<dbReference type="SUPFAM" id="SSF51569">
    <property type="entry name" value="Aldolase"/>
    <property type="match status" value="1"/>
</dbReference>
<comment type="similarity">
    <text evidence="1">Belongs to the aldolase LacD family.</text>
</comment>
<gene>
    <name evidence="3" type="ORF">MNBD_ACTINO02-2216</name>
</gene>
<proteinExistence type="inferred from homology"/>
<reference evidence="3" key="1">
    <citation type="submission" date="2018-06" db="EMBL/GenBank/DDBJ databases">
        <authorList>
            <person name="Zhirakovskaya E."/>
        </authorList>
    </citation>
    <scope>NUCLEOTIDE SEQUENCE</scope>
</reference>
<dbReference type="EMBL" id="UOEK01000138">
    <property type="protein sequence ID" value="VAV98320.1"/>
    <property type="molecule type" value="Genomic_DNA"/>
</dbReference>
<evidence type="ECO:0000256" key="2">
    <source>
        <dbReference type="ARBA" id="ARBA00023239"/>
    </source>
</evidence>
<dbReference type="InterPro" id="IPR013785">
    <property type="entry name" value="Aldolase_TIM"/>
</dbReference>
<dbReference type="Pfam" id="PF01791">
    <property type="entry name" value="DeoC"/>
    <property type="match status" value="1"/>
</dbReference>